<dbReference type="InterPro" id="IPR008966">
    <property type="entry name" value="Adhesion_dom_sf"/>
</dbReference>
<dbReference type="InterPro" id="IPR036937">
    <property type="entry name" value="Adhesion_dom_fimbrial_sf"/>
</dbReference>
<evidence type="ECO:0000256" key="1">
    <source>
        <dbReference type="ARBA" id="ARBA00004561"/>
    </source>
</evidence>
<accession>A0A1S9ZHA3</accession>
<keyword evidence="3" id="KW-0281">Fimbrium</keyword>
<evidence type="ECO:0000313" key="7">
    <source>
        <dbReference type="Proteomes" id="UP000190322"/>
    </source>
</evidence>
<feature type="signal peptide" evidence="4">
    <location>
        <begin position="1"/>
        <end position="21"/>
    </location>
</feature>
<dbReference type="RefSeq" id="WP_078256483.1">
    <property type="nucleotide sequence ID" value="NZ_MUXT01000009.1"/>
</dbReference>
<keyword evidence="4" id="KW-0732">Signal</keyword>
<dbReference type="InterPro" id="IPR000259">
    <property type="entry name" value="Adhesion_dom_fimbrial"/>
</dbReference>
<name>A0A1S9ZHA3_9GAMM</name>
<gene>
    <name evidence="6" type="ORF">B0180_08140</name>
</gene>
<evidence type="ECO:0000259" key="5">
    <source>
        <dbReference type="Pfam" id="PF00419"/>
    </source>
</evidence>
<evidence type="ECO:0000256" key="2">
    <source>
        <dbReference type="ARBA" id="ARBA00006671"/>
    </source>
</evidence>
<feature type="domain" description="Fimbrial-type adhesion" evidence="5">
    <location>
        <begin position="181"/>
        <end position="326"/>
    </location>
</feature>
<dbReference type="GO" id="GO:0043709">
    <property type="term" value="P:cell adhesion involved in single-species biofilm formation"/>
    <property type="evidence" value="ECO:0007669"/>
    <property type="project" value="TreeGrafter"/>
</dbReference>
<comment type="similarity">
    <text evidence="2">Belongs to the fimbrial protein family.</text>
</comment>
<dbReference type="Proteomes" id="UP000190322">
    <property type="component" value="Unassembled WGS sequence"/>
</dbReference>
<dbReference type="Pfam" id="PF00419">
    <property type="entry name" value="Fimbrial"/>
    <property type="match status" value="1"/>
</dbReference>
<feature type="chain" id="PRO_5013386505" description="Fimbrial-type adhesion domain-containing protein" evidence="4">
    <location>
        <begin position="22"/>
        <end position="327"/>
    </location>
</feature>
<dbReference type="AlphaFoldDB" id="A0A1S9ZHA3"/>
<proteinExistence type="inferred from homology"/>
<evidence type="ECO:0000256" key="3">
    <source>
        <dbReference type="ARBA" id="ARBA00023263"/>
    </source>
</evidence>
<comment type="caution">
    <text evidence="6">The sequence shown here is derived from an EMBL/GenBank/DDBJ whole genome shotgun (WGS) entry which is preliminary data.</text>
</comment>
<dbReference type="SUPFAM" id="SSF49401">
    <property type="entry name" value="Bacterial adhesins"/>
    <property type="match status" value="1"/>
</dbReference>
<dbReference type="EMBL" id="MUXT01000009">
    <property type="protein sequence ID" value="OOR82846.1"/>
    <property type="molecule type" value="Genomic_DNA"/>
</dbReference>
<dbReference type="PANTHER" id="PTHR33420:SF14">
    <property type="entry name" value="TYPE 1 FIMBRIN D-MANNOSE SPECIFIC ADHESIN"/>
    <property type="match status" value="1"/>
</dbReference>
<reference evidence="6 7" key="1">
    <citation type="submission" date="2017-02" db="EMBL/GenBank/DDBJ databases">
        <title>Draft genome sequence of Moraxella canis CCUG 8415A type strain.</title>
        <authorList>
            <person name="Engstrom-Jakobsson H."/>
            <person name="Salva-Serra F."/>
            <person name="Thorell K."/>
            <person name="Gonzales-Siles L."/>
            <person name="Karlsson R."/>
            <person name="Boulund F."/>
            <person name="Engstrand L."/>
            <person name="Moore E."/>
        </authorList>
    </citation>
    <scope>NUCLEOTIDE SEQUENCE [LARGE SCALE GENOMIC DNA]</scope>
    <source>
        <strain evidence="6 7">CCUG 8415A</strain>
    </source>
</reference>
<evidence type="ECO:0000313" key="6">
    <source>
        <dbReference type="EMBL" id="OOR82846.1"/>
    </source>
</evidence>
<dbReference type="Gene3D" id="2.60.40.1090">
    <property type="entry name" value="Fimbrial-type adhesion domain"/>
    <property type="match status" value="1"/>
</dbReference>
<dbReference type="InterPro" id="IPR050263">
    <property type="entry name" value="Bact_Fimbrial_Adh_Pro"/>
</dbReference>
<protein>
    <recommendedName>
        <fullName evidence="5">Fimbrial-type adhesion domain-containing protein</fullName>
    </recommendedName>
</protein>
<sequence length="327" mass="35479">MKPNITYGVILVGILTNAAFANHQDMPNILPDAHATSADQVNQTLASDDQAMGAVLAVSSQIQDCQVSVATITCTEELVLQKPANQPEHFWIKAADMPPAGNVRTDIFINDIWVPTIAHEWQQRSAYSVTDMLRLKVVYTVDAPKAGDYRMPSWKVLDYVLGLPDSQHSIGVKMGFSKATQPVICTLDKQSQSVTLENVASSQLRHQGNKVKAGSFVVGLTCNSDSPQIAMAMTDVTQPSNTSDLLSIATGRASAKGLALQLKRSDDQNVSFTPQAASFEMPSANQWYLQAKNSTPNQQFDVYYVNTQGQVTAGKVEAKATVTVAFR</sequence>
<evidence type="ECO:0000256" key="4">
    <source>
        <dbReference type="SAM" id="SignalP"/>
    </source>
</evidence>
<dbReference type="GO" id="GO:0009289">
    <property type="term" value="C:pilus"/>
    <property type="evidence" value="ECO:0007669"/>
    <property type="project" value="UniProtKB-SubCell"/>
</dbReference>
<dbReference type="PANTHER" id="PTHR33420">
    <property type="entry name" value="FIMBRIAL SUBUNIT ELFA-RELATED"/>
    <property type="match status" value="1"/>
</dbReference>
<comment type="subcellular location">
    <subcellularLocation>
        <location evidence="1">Fimbrium</location>
    </subcellularLocation>
</comment>
<organism evidence="6 7">
    <name type="scientific">Moraxella canis</name>
    <dbReference type="NCBI Taxonomy" id="90239"/>
    <lineage>
        <taxon>Bacteria</taxon>
        <taxon>Pseudomonadati</taxon>
        <taxon>Pseudomonadota</taxon>
        <taxon>Gammaproteobacteria</taxon>
        <taxon>Moraxellales</taxon>
        <taxon>Moraxellaceae</taxon>
        <taxon>Moraxella</taxon>
    </lineage>
</organism>